<evidence type="ECO:0000313" key="3">
    <source>
        <dbReference type="Proteomes" id="UP000199331"/>
    </source>
</evidence>
<gene>
    <name evidence="2" type="ORF">SAMN04488060_1753</name>
</gene>
<keyword evidence="3" id="KW-1185">Reference proteome</keyword>
<dbReference type="InterPro" id="IPR027417">
    <property type="entry name" value="P-loop_NTPase"/>
</dbReference>
<sequence>MSPSSASLQIFHGDRVTNPAEIAFARNLKRDLEAEGVEAVLLANVTLGPRRRQIDLIVATATTAVVVEIKAYVHPVHGGVNGPWSVEQNNGGRRELGGTNPYQQALENRFTVTDSLRRQDGRDAKDAVAGMLCLYPRAPAGSNIPAGDFKLAIGGYAELVALLKVPRANALSLDQWRAFALAQGLVDQSMQPPSSADLLVAQYLTAHADFGRATLGPYVEPQFVGEDSTAELARRIAEGEQLQIVGPSGSGKTELLKRLAAACAARGNIPLLVRGRDFARDIGPLLRADAARYSREKIPSLFRASAEAGAELVLHVDAINECPADKRAELVAALQAARINYGMRIVITGQEEIGLPNSLAGSTIKLNQPGSAQAQRIVEAHLGRALALPEIAALEVVATAHDAVILAAVLDRASVINGRYSLYYAFTRARLNSAPTEQDHRRLTELATAMRIGYVAAMPKSAAERIVGSDGSTVDAARAAGLLWSDGGRIGFRHDLIADFYAADAILHRGGTPEDLRALASQPIHAELREFILGGCATTQEIETLLTNAPDSRLLESALSGRAGAKAQAFVLSRMRDLIAQLKRRYSDIDLALPDGVKSARELSSLVPGFTDTVEDDPIDELYLNLIPAALGDGLLADLLDLFASVDRRLLAEAERLKEQRPDIRLAWRAAAFGTVYGMHHFSGARHLQTLLHAIQNSWATRVEDATKLDVASHLDAFEYLSVGQLFLLVSALRCARFERMPARFPELLPRVWRTQVYHLRLLICDIIRFRGGELGEEDRVAVREELNSYLTDDNLFLNSSVFDALAGVGGIEHGFTIEAAVKEYEAMLAIPDSPEACSIAVSAVTRTYDHPFCEIYWEAFYEVLEVEKRQALLLRGLRDRPGDLWFTSDILRALRRDPTPEAASELQQLARGPRLDSHSHQYAVIAYAEAISLLAKLDLSVEATEGVPDDPAIRAWHEAAPLIHALSGGNAKPSTDAFVACGVAEAFDVIQRLKREVRILDYDNHLDVAFESLWPDMVRGLVRAVLAGDYVGKSVFPAFRSDRSLEDEHIDAALQLLAKVGRPTDLALAQAWLDHPCHGERALETARALERSETGQPTAR</sequence>
<organism evidence="2 3">
    <name type="scientific">Qipengyuania nanhaisediminis</name>
    <dbReference type="NCBI Taxonomy" id="604088"/>
    <lineage>
        <taxon>Bacteria</taxon>
        <taxon>Pseudomonadati</taxon>
        <taxon>Pseudomonadota</taxon>
        <taxon>Alphaproteobacteria</taxon>
        <taxon>Sphingomonadales</taxon>
        <taxon>Erythrobacteraceae</taxon>
        <taxon>Qipengyuania</taxon>
    </lineage>
</organism>
<dbReference type="InterPro" id="IPR011528">
    <property type="entry name" value="NERD"/>
</dbReference>
<accession>A0A1I5N3I7</accession>
<dbReference type="Gene3D" id="3.40.50.300">
    <property type="entry name" value="P-loop containing nucleotide triphosphate hydrolases"/>
    <property type="match status" value="1"/>
</dbReference>
<dbReference type="CDD" id="cd00267">
    <property type="entry name" value="ABC_ATPase"/>
    <property type="match status" value="1"/>
</dbReference>
<evidence type="ECO:0000313" key="2">
    <source>
        <dbReference type="EMBL" id="SFP16152.1"/>
    </source>
</evidence>
<protein>
    <submittedName>
        <fullName evidence="2">Nuclease-related domain-containing protein</fullName>
    </submittedName>
</protein>
<name>A0A1I5N3I7_9SPHN</name>
<dbReference type="SUPFAM" id="SSF52540">
    <property type="entry name" value="P-loop containing nucleoside triphosphate hydrolases"/>
    <property type="match status" value="1"/>
</dbReference>
<evidence type="ECO:0000259" key="1">
    <source>
        <dbReference type="PROSITE" id="PS50965"/>
    </source>
</evidence>
<feature type="domain" description="NERD" evidence="1">
    <location>
        <begin position="16"/>
        <end position="135"/>
    </location>
</feature>
<proteinExistence type="predicted"/>
<dbReference type="PROSITE" id="PS50965">
    <property type="entry name" value="NERD"/>
    <property type="match status" value="1"/>
</dbReference>
<dbReference type="Pfam" id="PF08378">
    <property type="entry name" value="NERD"/>
    <property type="match status" value="1"/>
</dbReference>
<dbReference type="Proteomes" id="UP000199331">
    <property type="component" value="Unassembled WGS sequence"/>
</dbReference>
<dbReference type="AlphaFoldDB" id="A0A1I5N3I7"/>
<dbReference type="EMBL" id="FOWZ01000002">
    <property type="protein sequence ID" value="SFP16152.1"/>
    <property type="molecule type" value="Genomic_DNA"/>
</dbReference>
<dbReference type="RefSeq" id="WP_090480043.1">
    <property type="nucleotide sequence ID" value="NZ_FOWZ01000002.1"/>
</dbReference>
<dbReference type="OrthoDB" id="1373492at2"/>
<reference evidence="3" key="1">
    <citation type="submission" date="2016-10" db="EMBL/GenBank/DDBJ databases">
        <authorList>
            <person name="Varghese N."/>
            <person name="Submissions S."/>
        </authorList>
    </citation>
    <scope>NUCLEOTIDE SEQUENCE [LARGE SCALE GENOMIC DNA]</scope>
    <source>
        <strain evidence="3">CGMCC 1.7715</strain>
    </source>
</reference>